<dbReference type="CDD" id="cd12797">
    <property type="entry name" value="M23_peptidase"/>
    <property type="match status" value="1"/>
</dbReference>
<keyword evidence="2" id="KW-0732">Signal</keyword>
<evidence type="ECO:0000256" key="2">
    <source>
        <dbReference type="SAM" id="SignalP"/>
    </source>
</evidence>
<dbReference type="RefSeq" id="WP_377162090.1">
    <property type="nucleotide sequence ID" value="NZ_JBHSMQ010000001.1"/>
</dbReference>
<feature type="compositionally biased region" description="Basic and acidic residues" evidence="1">
    <location>
        <begin position="252"/>
        <end position="265"/>
    </location>
</feature>
<accession>A0ABW0KKG1</accession>
<feature type="region of interest" description="Disordered" evidence="1">
    <location>
        <begin position="231"/>
        <end position="284"/>
    </location>
</feature>
<evidence type="ECO:0000313" key="4">
    <source>
        <dbReference type="EMBL" id="MFC5453233.1"/>
    </source>
</evidence>
<protein>
    <submittedName>
        <fullName evidence="4">M23 family metallopeptidase</fullName>
        <ecNumber evidence="4">3.4.-.-</ecNumber>
    </submittedName>
</protein>
<dbReference type="SUPFAM" id="SSF51261">
    <property type="entry name" value="Duplicated hybrid motif"/>
    <property type="match status" value="1"/>
</dbReference>
<reference evidence="5" key="1">
    <citation type="journal article" date="2019" name="Int. J. Syst. Evol. Microbiol.">
        <title>The Global Catalogue of Microorganisms (GCM) 10K type strain sequencing project: providing services to taxonomists for standard genome sequencing and annotation.</title>
        <authorList>
            <consortium name="The Broad Institute Genomics Platform"/>
            <consortium name="The Broad Institute Genome Sequencing Center for Infectious Disease"/>
            <person name="Wu L."/>
            <person name="Ma J."/>
        </authorList>
    </citation>
    <scope>NUCLEOTIDE SEQUENCE [LARGE SCALE GENOMIC DNA]</scope>
    <source>
        <strain evidence="5">CGMCC 4.1469</strain>
    </source>
</reference>
<evidence type="ECO:0000313" key="5">
    <source>
        <dbReference type="Proteomes" id="UP001596052"/>
    </source>
</evidence>
<feature type="chain" id="PRO_5045496322" evidence="2">
    <location>
        <begin position="37"/>
        <end position="284"/>
    </location>
</feature>
<sequence>MPASAFHSPSTTHSPLYSWWRLLLCACASWLLTATAAAQSGSTIRVRLADGFDFPVGKPDADGFYKARGYWPNGHLGEDWNGRGGGDTDLGEPIYAMGRGVVIFSQNIGVGWGNCILIRHIFREADGKIAMVDSLYAHLHERKVKLHDLIEKGQLVGTMGGNNGMYPVHLHFEVRKNLQIGMNRSQFARDSSNYYSPTAFINARRALPSSMQKYSVPVNNFAPYGRAMADTGSDGVRPTSVDVPSFKGGSDASKDDSKQDDDFWARLKAKMRSGQTTEGTDEKR</sequence>
<gene>
    <name evidence="4" type="ORF">ACFQDI_00060</name>
</gene>
<dbReference type="Gene3D" id="2.70.70.10">
    <property type="entry name" value="Glucose Permease (Domain IIA)"/>
    <property type="match status" value="1"/>
</dbReference>
<comment type="caution">
    <text evidence="4">The sequence shown here is derived from an EMBL/GenBank/DDBJ whole genome shotgun (WGS) entry which is preliminary data.</text>
</comment>
<organism evidence="4 5">
    <name type="scientific">Prosthecobacter fluviatilis</name>
    <dbReference type="NCBI Taxonomy" id="445931"/>
    <lineage>
        <taxon>Bacteria</taxon>
        <taxon>Pseudomonadati</taxon>
        <taxon>Verrucomicrobiota</taxon>
        <taxon>Verrucomicrobiia</taxon>
        <taxon>Verrucomicrobiales</taxon>
        <taxon>Verrucomicrobiaceae</taxon>
        <taxon>Prosthecobacter</taxon>
    </lineage>
</organism>
<dbReference type="EC" id="3.4.-.-" evidence="4"/>
<evidence type="ECO:0000259" key="3">
    <source>
        <dbReference type="Pfam" id="PF01551"/>
    </source>
</evidence>
<feature type="domain" description="M23ase beta-sheet core" evidence="3">
    <location>
        <begin position="89"/>
        <end position="177"/>
    </location>
</feature>
<dbReference type="InterPro" id="IPR050570">
    <property type="entry name" value="Cell_wall_metabolism_enzyme"/>
</dbReference>
<proteinExistence type="predicted"/>
<dbReference type="InterPro" id="IPR016047">
    <property type="entry name" value="M23ase_b-sheet_dom"/>
</dbReference>
<name>A0ABW0KKG1_9BACT</name>
<keyword evidence="5" id="KW-1185">Reference proteome</keyword>
<feature type="signal peptide" evidence="2">
    <location>
        <begin position="1"/>
        <end position="36"/>
    </location>
</feature>
<keyword evidence="4" id="KW-0378">Hydrolase</keyword>
<dbReference type="InterPro" id="IPR011055">
    <property type="entry name" value="Dup_hybrid_motif"/>
</dbReference>
<dbReference type="Proteomes" id="UP001596052">
    <property type="component" value="Unassembled WGS sequence"/>
</dbReference>
<dbReference type="Pfam" id="PF01551">
    <property type="entry name" value="Peptidase_M23"/>
    <property type="match status" value="1"/>
</dbReference>
<dbReference type="PANTHER" id="PTHR21666:SF270">
    <property type="entry name" value="MUREIN HYDROLASE ACTIVATOR ENVC"/>
    <property type="match status" value="1"/>
</dbReference>
<evidence type="ECO:0000256" key="1">
    <source>
        <dbReference type="SAM" id="MobiDB-lite"/>
    </source>
</evidence>
<dbReference type="PANTHER" id="PTHR21666">
    <property type="entry name" value="PEPTIDASE-RELATED"/>
    <property type="match status" value="1"/>
</dbReference>
<dbReference type="GO" id="GO:0016787">
    <property type="term" value="F:hydrolase activity"/>
    <property type="evidence" value="ECO:0007669"/>
    <property type="project" value="UniProtKB-KW"/>
</dbReference>
<dbReference type="EMBL" id="JBHSMQ010000001">
    <property type="protein sequence ID" value="MFC5453233.1"/>
    <property type="molecule type" value="Genomic_DNA"/>
</dbReference>